<dbReference type="InterPro" id="IPR012676">
    <property type="entry name" value="TGS-like"/>
</dbReference>
<dbReference type="CDD" id="cd01667">
    <property type="entry name" value="TGS_ThrRS"/>
    <property type="match status" value="1"/>
</dbReference>
<keyword evidence="1" id="KW-0648">Protein biosynthesis</keyword>
<dbReference type="EMBL" id="AUZY01007946">
    <property type="protein sequence ID" value="EQD47817.1"/>
    <property type="molecule type" value="Genomic_DNA"/>
</dbReference>
<dbReference type="Pfam" id="PF07973">
    <property type="entry name" value="tRNA_SAD"/>
    <property type="match status" value="1"/>
</dbReference>
<dbReference type="InterPro" id="IPR018163">
    <property type="entry name" value="Thr/Ala-tRNA-synth_IIc_edit"/>
</dbReference>
<comment type="caution">
    <text evidence="3">The sequence shown here is derived from an EMBL/GenBank/DDBJ whole genome shotgun (WGS) entry which is preliminary data.</text>
</comment>
<evidence type="ECO:0000313" key="3">
    <source>
        <dbReference type="EMBL" id="EQD47817.1"/>
    </source>
</evidence>
<dbReference type="GO" id="GO:0005524">
    <property type="term" value="F:ATP binding"/>
    <property type="evidence" value="ECO:0007669"/>
    <property type="project" value="InterPro"/>
</dbReference>
<evidence type="ECO:0000259" key="2">
    <source>
        <dbReference type="PROSITE" id="PS51880"/>
    </source>
</evidence>
<dbReference type="PANTHER" id="PTHR11451">
    <property type="entry name" value="THREONINE-TRNA LIGASE"/>
    <property type="match status" value="1"/>
</dbReference>
<name>T0ZTC6_9ZZZZ</name>
<proteinExistence type="predicted"/>
<dbReference type="InterPro" id="IPR012947">
    <property type="entry name" value="tRNA_SAD"/>
</dbReference>
<keyword evidence="3" id="KW-0030">Aminoacyl-tRNA synthetase</keyword>
<dbReference type="InterPro" id="IPR012675">
    <property type="entry name" value="Beta-grasp_dom_sf"/>
</dbReference>
<dbReference type="SUPFAM" id="SSF55186">
    <property type="entry name" value="ThrRS/AlaRS common domain"/>
    <property type="match status" value="1"/>
</dbReference>
<protein>
    <submittedName>
        <fullName evidence="3">Threonyl-tRNA synthetase</fullName>
    </submittedName>
</protein>
<reference evidence="3" key="2">
    <citation type="journal article" date="2014" name="ISME J.">
        <title>Microbial stratification in low pH oxic and suboxic macroscopic growths along an acid mine drainage.</title>
        <authorList>
            <person name="Mendez-Garcia C."/>
            <person name="Mesa V."/>
            <person name="Sprenger R.R."/>
            <person name="Richter M."/>
            <person name="Diez M.S."/>
            <person name="Solano J."/>
            <person name="Bargiela R."/>
            <person name="Golyshina O.V."/>
            <person name="Manteca A."/>
            <person name="Ramos J.L."/>
            <person name="Gallego J.R."/>
            <person name="Llorente I."/>
            <person name="Martins Dos Santos V.A."/>
            <person name="Jensen O.N."/>
            <person name="Pelaez A.I."/>
            <person name="Sanchez J."/>
            <person name="Ferrer M."/>
        </authorList>
    </citation>
    <scope>NUCLEOTIDE SEQUENCE</scope>
</reference>
<dbReference type="GO" id="GO:0004829">
    <property type="term" value="F:threonine-tRNA ligase activity"/>
    <property type="evidence" value="ECO:0007669"/>
    <property type="project" value="TreeGrafter"/>
</dbReference>
<evidence type="ECO:0000256" key="1">
    <source>
        <dbReference type="ARBA" id="ARBA00022917"/>
    </source>
</evidence>
<reference evidence="3" key="1">
    <citation type="submission" date="2013-08" db="EMBL/GenBank/DDBJ databases">
        <authorList>
            <person name="Mendez C."/>
            <person name="Richter M."/>
            <person name="Ferrer M."/>
            <person name="Sanchez J."/>
        </authorList>
    </citation>
    <scope>NUCLEOTIDE SEQUENCE</scope>
</reference>
<dbReference type="AlphaFoldDB" id="T0ZTC6"/>
<accession>T0ZTC6</accession>
<feature type="non-terminal residue" evidence="3">
    <location>
        <position position="192"/>
    </location>
</feature>
<feature type="domain" description="TGS" evidence="2">
    <location>
        <begin position="3"/>
        <end position="66"/>
    </location>
</feature>
<dbReference type="Gene3D" id="3.30.980.10">
    <property type="entry name" value="Threonyl-trna Synthetase, Chain A, domain 2"/>
    <property type="match status" value="1"/>
</dbReference>
<organism evidence="3">
    <name type="scientific">mine drainage metagenome</name>
    <dbReference type="NCBI Taxonomy" id="410659"/>
    <lineage>
        <taxon>unclassified sequences</taxon>
        <taxon>metagenomes</taxon>
        <taxon>ecological metagenomes</taxon>
    </lineage>
</organism>
<dbReference type="PANTHER" id="PTHR11451:SF44">
    <property type="entry name" value="THREONINE--TRNA LIGASE, CHLOROPLASTIC_MITOCHONDRIAL 2"/>
    <property type="match status" value="1"/>
</dbReference>
<keyword evidence="3" id="KW-0436">Ligase</keyword>
<sequence>MSDPNTVTIRLPDASVREVPRGSTVREILQAWRPEESATYLAAILDGVPVDLDRRVETGAPLSPLTFEDRAGRDILQHSAAHLVAKALTEIIPEAKPTHGPPTDEGFFYDFDVRPLTPENLEEMRRVINRTVRAGDRFQRREISKAEAEELFAANPHKLRYIREAPEGEMVSVYSTGDFVDLCRGPHVPDVH</sequence>
<gene>
    <name evidence="3" type="ORF">B1B_12153</name>
</gene>
<dbReference type="GO" id="GO:0006435">
    <property type="term" value="P:threonyl-tRNA aminoacylation"/>
    <property type="evidence" value="ECO:0007669"/>
    <property type="project" value="TreeGrafter"/>
</dbReference>
<dbReference type="PROSITE" id="PS51880">
    <property type="entry name" value="TGS"/>
    <property type="match status" value="1"/>
</dbReference>
<dbReference type="InterPro" id="IPR004095">
    <property type="entry name" value="TGS"/>
</dbReference>
<dbReference type="Pfam" id="PF02824">
    <property type="entry name" value="TGS"/>
    <property type="match status" value="1"/>
</dbReference>
<dbReference type="SUPFAM" id="SSF81271">
    <property type="entry name" value="TGS-like"/>
    <property type="match status" value="1"/>
</dbReference>
<dbReference type="Gene3D" id="3.10.20.30">
    <property type="match status" value="1"/>
</dbReference>